<dbReference type="SUPFAM" id="SSF53448">
    <property type="entry name" value="Nucleotide-diphospho-sugar transferases"/>
    <property type="match status" value="1"/>
</dbReference>
<name>A0ABW9J656_9SPHI</name>
<evidence type="ECO:0000313" key="5">
    <source>
        <dbReference type="EMBL" id="MFN0256004.1"/>
    </source>
</evidence>
<dbReference type="EMBL" id="SSHJ02000006">
    <property type="protein sequence ID" value="MFN0256004.1"/>
    <property type="molecule type" value="Genomic_DNA"/>
</dbReference>
<dbReference type="PANTHER" id="PTHR43630:SF1">
    <property type="entry name" value="POLY-BETA-1,6-N-ACETYL-D-GLUCOSAMINE SYNTHASE"/>
    <property type="match status" value="1"/>
</dbReference>
<keyword evidence="2 5" id="KW-0328">Glycosyltransferase</keyword>
<sequence length="484" mass="56136">MEYFRYFLNFIFEYCIFYYSLAVMSSYLVLVILSILEIGRYKARYKAMNYQALLNSPFVPGISVIAPAYNESATIRNGVHTLLALNYPKFEVIIINDGSTDDTLEQLIDEYELKEVDFAYNEEIVTQPVKRIFKSTNPVFSKLTVIDKTNGKSKADASNAGINIANYPLFLCTDIDCILHQDTLIKMVKPFVEETTRVIATGAVIRIANSCELENGYMKRVKVASGFLPLFQELEYIRAFLLGRMAWSRINGLMLVSGGLGLFDKEIVLKAGGYNHVSFGEDMELITRMRIWMHDQKLKYKVTYIPDSLCWTEVPSTLKVFGNQRTRWAKGLIQTIWFHKKAFFNPKYKIFGMLSFPYWVFFEWLAPIIEATGILFYIYLIVSGHITWSYTLIMLAFIYSFSVMVTIISILWDEISGSHYTKKREIFKLCLAAMVEPFVFHPIVLFFSIKGNWFFFTRKQLKWGDMKRKGFNDSNTLVYQNEQP</sequence>
<dbReference type="Proteomes" id="UP001517247">
    <property type="component" value="Unassembled WGS sequence"/>
</dbReference>
<feature type="transmembrane region" description="Helical" evidence="4">
    <location>
        <begin position="16"/>
        <end position="36"/>
    </location>
</feature>
<dbReference type="Pfam" id="PF13641">
    <property type="entry name" value="Glyco_tranf_2_3"/>
    <property type="match status" value="1"/>
</dbReference>
<dbReference type="EC" id="2.4.-.-" evidence="5"/>
<dbReference type="GO" id="GO:0016757">
    <property type="term" value="F:glycosyltransferase activity"/>
    <property type="evidence" value="ECO:0007669"/>
    <property type="project" value="UniProtKB-KW"/>
</dbReference>
<evidence type="ECO:0000256" key="3">
    <source>
        <dbReference type="ARBA" id="ARBA00022679"/>
    </source>
</evidence>
<keyword evidence="4" id="KW-0812">Transmembrane</keyword>
<feature type="transmembrane region" description="Helical" evidence="4">
    <location>
        <begin position="356"/>
        <end position="382"/>
    </location>
</feature>
<keyword evidence="4" id="KW-1133">Transmembrane helix</keyword>
<accession>A0ABW9J656</accession>
<comment type="caution">
    <text evidence="5">The sequence shown here is derived from an EMBL/GenBank/DDBJ whole genome shotgun (WGS) entry which is preliminary data.</text>
</comment>
<keyword evidence="4" id="KW-0472">Membrane</keyword>
<proteinExistence type="inferred from homology"/>
<dbReference type="Gene3D" id="3.90.550.10">
    <property type="entry name" value="Spore Coat Polysaccharide Biosynthesis Protein SpsA, Chain A"/>
    <property type="match status" value="1"/>
</dbReference>
<dbReference type="CDD" id="cd06423">
    <property type="entry name" value="CESA_like"/>
    <property type="match status" value="1"/>
</dbReference>
<evidence type="ECO:0000313" key="6">
    <source>
        <dbReference type="Proteomes" id="UP001517247"/>
    </source>
</evidence>
<reference evidence="5 6" key="1">
    <citation type="submission" date="2024-12" db="EMBL/GenBank/DDBJ databases">
        <authorList>
            <person name="Hu S."/>
        </authorList>
    </citation>
    <scope>NUCLEOTIDE SEQUENCE [LARGE SCALE GENOMIC DNA]</scope>
    <source>
        <strain evidence="5 6">THG-T11</strain>
    </source>
</reference>
<feature type="transmembrane region" description="Helical" evidence="4">
    <location>
        <begin position="388"/>
        <end position="408"/>
    </location>
</feature>
<keyword evidence="6" id="KW-1185">Reference proteome</keyword>
<keyword evidence="3 5" id="KW-0808">Transferase</keyword>
<feature type="transmembrane region" description="Helical" evidence="4">
    <location>
        <begin position="429"/>
        <end position="449"/>
    </location>
</feature>
<gene>
    <name evidence="5" type="ORF">E6A44_010500</name>
</gene>
<evidence type="ECO:0000256" key="4">
    <source>
        <dbReference type="SAM" id="Phobius"/>
    </source>
</evidence>
<dbReference type="InterPro" id="IPR029044">
    <property type="entry name" value="Nucleotide-diphossugar_trans"/>
</dbReference>
<dbReference type="PANTHER" id="PTHR43630">
    <property type="entry name" value="POLY-BETA-1,6-N-ACETYL-D-GLUCOSAMINE SYNTHASE"/>
    <property type="match status" value="1"/>
</dbReference>
<organism evidence="5 6">
    <name type="scientific">Pedobacter ureilyticus</name>
    <dbReference type="NCBI Taxonomy" id="1393051"/>
    <lineage>
        <taxon>Bacteria</taxon>
        <taxon>Pseudomonadati</taxon>
        <taxon>Bacteroidota</taxon>
        <taxon>Sphingobacteriia</taxon>
        <taxon>Sphingobacteriales</taxon>
        <taxon>Sphingobacteriaceae</taxon>
        <taxon>Pedobacter</taxon>
    </lineage>
</organism>
<evidence type="ECO:0000256" key="2">
    <source>
        <dbReference type="ARBA" id="ARBA00022676"/>
    </source>
</evidence>
<comment type="similarity">
    <text evidence="1">Belongs to the glycosyltransferase 2 family.</text>
</comment>
<evidence type="ECO:0000256" key="1">
    <source>
        <dbReference type="ARBA" id="ARBA00006739"/>
    </source>
</evidence>
<protein>
    <submittedName>
        <fullName evidence="5">Glycosyltransferase</fullName>
        <ecNumber evidence="5">2.4.-.-</ecNumber>
    </submittedName>
</protein>